<dbReference type="SUPFAM" id="SSF58104">
    <property type="entry name" value="Methyl-accepting chemotaxis protein (MCP) signaling domain"/>
    <property type="match status" value="1"/>
</dbReference>
<comment type="caution">
    <text evidence="6">The sequence shown here is derived from an EMBL/GenBank/DDBJ whole genome shotgun (WGS) entry which is preliminary data.</text>
</comment>
<dbReference type="PANTHER" id="PTHR45632">
    <property type="entry name" value="LD33804P"/>
    <property type="match status" value="1"/>
</dbReference>
<evidence type="ECO:0000256" key="2">
    <source>
        <dbReference type="ARBA" id="ARBA00022723"/>
    </source>
</evidence>
<evidence type="ECO:0000256" key="1">
    <source>
        <dbReference type="ARBA" id="ARBA00022441"/>
    </source>
</evidence>
<sequence length="675" mass="76998">MACRMDDEQGYDVNRLEGEVREDLLCSEVMDDDEQGYDVNRFVGEVREDLLCSVCQDVPKDPRVCQNEDHIFCLAHISRHLHQNSHTCPVCRDPLTPETLKRPTRFLKNYLEDLKIKCDHHDRGCPDVVRLEDLQRHVDQCGFAPVMCGNEGCVTEVNRRDQENHEKNLCQFRIAKCHDCKDIKASQNGMKASQDEMKASQDEMKASQDEIKASQNEMKASQDEIKASQDEIKEFQSEVKIEMEEIERKQDEMKENVDEMKQSHNDINDKVNQMKQNVDEMKQSQNVINDKVNQMKENIDEIKHSQNVINVKVNQMKDHVDEMKQTQAEMKADQIAFKAEVKNDFERMTVILNQLFQERNINNNGAQDLDPPVPVNNQDIIIIGGYYAAGNESVLNTVEKFNAVEWKSTQLPKLNHPRAESASCVYNGDVIITGGFDDQAGTDSIEILKINQNPLRWKLIDGKLPVKLSGHDVIVYQSKIYVIGGYNGSEKKTTDNIYELSIIPPYAAKLLAKMPQRRRNHKAEMVNGKLFILGGSTTGYSKDAIDSVVVYDFTKNKFKPCPSLPKPVWEMSTVTWGNMVILIGGQDKNGQVLNEVTIYDTESEQSHKLPPLIHKRYGSSAVIMHDVIVVLGGRNKEEGHLNSVESFTMGDDHWRKLPGMKEKRHRATAVVKPRN</sequence>
<dbReference type="AlphaFoldDB" id="A0A6S7GJR5"/>
<dbReference type="SUPFAM" id="SSF117281">
    <property type="entry name" value="Kelch motif"/>
    <property type="match status" value="2"/>
</dbReference>
<evidence type="ECO:0000313" key="7">
    <source>
        <dbReference type="Proteomes" id="UP001152795"/>
    </source>
</evidence>
<feature type="compositionally biased region" description="Basic and acidic residues" evidence="5">
    <location>
        <begin position="193"/>
        <end position="212"/>
    </location>
</feature>
<dbReference type="EMBL" id="CACRXK020001933">
    <property type="protein sequence ID" value="CAB3991875.1"/>
    <property type="molecule type" value="Genomic_DNA"/>
</dbReference>
<dbReference type="InterPro" id="IPR001293">
    <property type="entry name" value="Znf_TRAF"/>
</dbReference>
<dbReference type="Gene3D" id="2.120.10.80">
    <property type="entry name" value="Kelch-type beta propeller"/>
    <property type="match status" value="2"/>
</dbReference>
<dbReference type="SUPFAM" id="SSF57850">
    <property type="entry name" value="RING/U-box"/>
    <property type="match status" value="1"/>
</dbReference>
<keyword evidence="3" id="KW-0863">Zinc-finger</keyword>
<proteinExistence type="predicted"/>
<dbReference type="Proteomes" id="UP001152795">
    <property type="component" value="Unassembled WGS sequence"/>
</dbReference>
<dbReference type="Gene3D" id="1.10.287.950">
    <property type="entry name" value="Methyl-accepting chemotaxis protein"/>
    <property type="match status" value="1"/>
</dbReference>
<dbReference type="OrthoDB" id="6017243at2759"/>
<evidence type="ECO:0000313" key="6">
    <source>
        <dbReference type="EMBL" id="CAB3991875.1"/>
    </source>
</evidence>
<dbReference type="SMART" id="SM00612">
    <property type="entry name" value="Kelch"/>
    <property type="match status" value="6"/>
</dbReference>
<protein>
    <submittedName>
        <fullName evidence="6">RING finger 151-like</fullName>
    </submittedName>
</protein>
<evidence type="ECO:0000256" key="4">
    <source>
        <dbReference type="ARBA" id="ARBA00022833"/>
    </source>
</evidence>
<dbReference type="GO" id="GO:0008270">
    <property type="term" value="F:zinc ion binding"/>
    <property type="evidence" value="ECO:0007669"/>
    <property type="project" value="UniProtKB-KW"/>
</dbReference>
<keyword evidence="1" id="KW-0880">Kelch repeat</keyword>
<dbReference type="InterPro" id="IPR015915">
    <property type="entry name" value="Kelch-typ_b-propeller"/>
</dbReference>
<dbReference type="SUPFAM" id="SSF49599">
    <property type="entry name" value="TRAF domain-like"/>
    <property type="match status" value="1"/>
</dbReference>
<keyword evidence="2" id="KW-0479">Metal-binding</keyword>
<dbReference type="InterPro" id="IPR006652">
    <property type="entry name" value="Kelch_1"/>
</dbReference>
<accession>A0A6S7GJR5</accession>
<dbReference type="Gene3D" id="3.30.40.10">
    <property type="entry name" value="Zinc/RING finger domain, C3HC4 (zinc finger)"/>
    <property type="match status" value="2"/>
</dbReference>
<dbReference type="InterPro" id="IPR013083">
    <property type="entry name" value="Znf_RING/FYVE/PHD"/>
</dbReference>
<gene>
    <name evidence="6" type="ORF">PACLA_8A001933</name>
</gene>
<keyword evidence="7" id="KW-1185">Reference proteome</keyword>
<reference evidence="6" key="1">
    <citation type="submission" date="2020-04" db="EMBL/GenBank/DDBJ databases">
        <authorList>
            <person name="Alioto T."/>
            <person name="Alioto T."/>
            <person name="Gomez Garrido J."/>
        </authorList>
    </citation>
    <scope>NUCLEOTIDE SEQUENCE</scope>
    <source>
        <strain evidence="6">A484AB</strain>
    </source>
</reference>
<feature type="region of interest" description="Disordered" evidence="5">
    <location>
        <begin position="187"/>
        <end position="214"/>
    </location>
</feature>
<dbReference type="Pfam" id="PF24681">
    <property type="entry name" value="Kelch_KLHDC2_KLHL20_DRC7"/>
    <property type="match status" value="1"/>
</dbReference>
<keyword evidence="4" id="KW-0862">Zinc</keyword>
<dbReference type="PROSITE" id="PS50145">
    <property type="entry name" value="ZF_TRAF"/>
    <property type="match status" value="1"/>
</dbReference>
<evidence type="ECO:0000256" key="5">
    <source>
        <dbReference type="SAM" id="MobiDB-lite"/>
    </source>
</evidence>
<name>A0A6S7GJR5_PARCT</name>
<organism evidence="6 7">
    <name type="scientific">Paramuricea clavata</name>
    <name type="common">Red gorgonian</name>
    <name type="synonym">Violescent sea-whip</name>
    <dbReference type="NCBI Taxonomy" id="317549"/>
    <lineage>
        <taxon>Eukaryota</taxon>
        <taxon>Metazoa</taxon>
        <taxon>Cnidaria</taxon>
        <taxon>Anthozoa</taxon>
        <taxon>Octocorallia</taxon>
        <taxon>Malacalcyonacea</taxon>
        <taxon>Plexauridae</taxon>
        <taxon>Paramuricea</taxon>
    </lineage>
</organism>
<evidence type="ECO:0000256" key="3">
    <source>
        <dbReference type="ARBA" id="ARBA00022771"/>
    </source>
</evidence>